<dbReference type="SUPFAM" id="SSF56935">
    <property type="entry name" value="Porins"/>
    <property type="match status" value="1"/>
</dbReference>
<evidence type="ECO:0000256" key="1">
    <source>
        <dbReference type="ARBA" id="ARBA00004571"/>
    </source>
</evidence>
<keyword evidence="7" id="KW-0626">Porin</keyword>
<dbReference type="PANTHER" id="PTHR34501:SF8">
    <property type="entry name" value="OUTER MEMBRANE PORIN N-RELATED"/>
    <property type="match status" value="1"/>
</dbReference>
<dbReference type="InterPro" id="IPR050298">
    <property type="entry name" value="Gram-neg_bact_OMP"/>
</dbReference>
<evidence type="ECO:0000256" key="2">
    <source>
        <dbReference type="ARBA" id="ARBA00007539"/>
    </source>
</evidence>
<dbReference type="Pfam" id="PF00267">
    <property type="entry name" value="Porin_1"/>
    <property type="match status" value="1"/>
</dbReference>
<dbReference type="PRINTS" id="PR00183">
    <property type="entry name" value="ECOLIPORIN"/>
</dbReference>
<keyword evidence="9" id="KW-0998">Cell outer membrane</keyword>
<dbReference type="PRINTS" id="PR00182">
    <property type="entry name" value="ECOLNEIPORIN"/>
</dbReference>
<accession>A0A5Y6C779</accession>
<protein>
    <submittedName>
        <fullName evidence="11">Porin OmpC</fullName>
    </submittedName>
</protein>
<dbReference type="CDD" id="cd00342">
    <property type="entry name" value="gram_neg_porins"/>
    <property type="match status" value="1"/>
</dbReference>
<reference evidence="11" key="1">
    <citation type="submission" date="2019-08" db="EMBL/GenBank/DDBJ databases">
        <authorList>
            <consortium name="PulseNet: The National Subtyping Network for Foodborne Disease Surveillance"/>
            <person name="Tarr C.L."/>
            <person name="Trees E."/>
            <person name="Katz L.S."/>
            <person name="Carleton-Romer H.A."/>
            <person name="Stroika S."/>
            <person name="Kucerova Z."/>
            <person name="Roache K.F."/>
            <person name="Sabol A.L."/>
            <person name="Besser J."/>
            <person name="Gerner-Smidt P."/>
        </authorList>
    </citation>
    <scope>NUCLEOTIDE SEQUENCE</scope>
    <source>
        <strain evidence="11">PNUSAS086471</strain>
    </source>
</reference>
<dbReference type="GO" id="GO:0046930">
    <property type="term" value="C:pore complex"/>
    <property type="evidence" value="ECO:0007669"/>
    <property type="project" value="UniProtKB-KW"/>
</dbReference>
<organism evidence="11">
    <name type="scientific">Salmonella enterica</name>
    <name type="common">Salmonella choleraesuis</name>
    <dbReference type="NCBI Taxonomy" id="28901"/>
    <lineage>
        <taxon>Bacteria</taxon>
        <taxon>Pseudomonadati</taxon>
        <taxon>Pseudomonadota</taxon>
        <taxon>Gammaproteobacteria</taxon>
        <taxon>Enterobacterales</taxon>
        <taxon>Enterobacteriaceae</taxon>
        <taxon>Salmonella</taxon>
    </lineage>
</organism>
<dbReference type="GO" id="GO:0015288">
    <property type="term" value="F:porin activity"/>
    <property type="evidence" value="ECO:0007669"/>
    <property type="project" value="UniProtKB-KW"/>
</dbReference>
<keyword evidence="7" id="KW-0406">Ion transport</keyword>
<dbReference type="InterPro" id="IPR023614">
    <property type="entry name" value="Porin_dom_sf"/>
</dbReference>
<evidence type="ECO:0000256" key="10">
    <source>
        <dbReference type="SAM" id="SignalP"/>
    </source>
</evidence>
<evidence type="ECO:0000256" key="7">
    <source>
        <dbReference type="ARBA" id="ARBA00023114"/>
    </source>
</evidence>
<dbReference type="Gene3D" id="2.40.160.10">
    <property type="entry name" value="Porin"/>
    <property type="match status" value="1"/>
</dbReference>
<feature type="chain" id="PRO_5026046143" evidence="10">
    <location>
        <begin position="24"/>
        <end position="389"/>
    </location>
</feature>
<keyword evidence="3" id="KW-0813">Transport</keyword>
<name>A0A5Y6C779_SALER</name>
<evidence type="ECO:0000256" key="9">
    <source>
        <dbReference type="ARBA" id="ARBA00023237"/>
    </source>
</evidence>
<dbReference type="AlphaFoldDB" id="A0A5Y6C779"/>
<dbReference type="GO" id="GO:0009279">
    <property type="term" value="C:cell outer membrane"/>
    <property type="evidence" value="ECO:0007669"/>
    <property type="project" value="UniProtKB-SubCell"/>
</dbReference>
<dbReference type="EMBL" id="AAJCOB010000039">
    <property type="protein sequence ID" value="ECK6421321.1"/>
    <property type="molecule type" value="Genomic_DNA"/>
</dbReference>
<feature type="signal peptide" evidence="10">
    <location>
        <begin position="1"/>
        <end position="23"/>
    </location>
</feature>
<evidence type="ECO:0000256" key="5">
    <source>
        <dbReference type="ARBA" id="ARBA00022692"/>
    </source>
</evidence>
<evidence type="ECO:0000256" key="3">
    <source>
        <dbReference type="ARBA" id="ARBA00022448"/>
    </source>
</evidence>
<evidence type="ECO:0000256" key="4">
    <source>
        <dbReference type="ARBA" id="ARBA00022452"/>
    </source>
</evidence>
<evidence type="ECO:0000313" key="11">
    <source>
        <dbReference type="EMBL" id="ECK6421321.1"/>
    </source>
</evidence>
<evidence type="ECO:0000256" key="6">
    <source>
        <dbReference type="ARBA" id="ARBA00022729"/>
    </source>
</evidence>
<keyword evidence="5" id="KW-0812">Transmembrane</keyword>
<evidence type="ECO:0000256" key="8">
    <source>
        <dbReference type="ARBA" id="ARBA00023136"/>
    </source>
</evidence>
<comment type="subcellular location">
    <subcellularLocation>
        <location evidence="1">Cell outer membrane</location>
        <topology evidence="1">Multi-pass membrane protein</topology>
    </subcellularLocation>
</comment>
<gene>
    <name evidence="11" type="primary">ompC</name>
    <name evidence="11" type="ORF">FR097_24770</name>
</gene>
<dbReference type="InterPro" id="IPR001897">
    <property type="entry name" value="Porin_gammaproteobac"/>
</dbReference>
<keyword evidence="8" id="KW-0472">Membrane</keyword>
<comment type="similarity">
    <text evidence="2">Belongs to the Gram-negative porin family.</text>
</comment>
<comment type="caution">
    <text evidence="11">The sequence shown here is derived from an EMBL/GenBank/DDBJ whole genome shotgun (WGS) entry which is preliminary data.</text>
</comment>
<dbReference type="NCBIfam" id="NF007841">
    <property type="entry name" value="PRK10554.1"/>
    <property type="match status" value="1"/>
</dbReference>
<proteinExistence type="inferred from homology"/>
<keyword evidence="4" id="KW-1134">Transmembrane beta strand</keyword>
<dbReference type="PANTHER" id="PTHR34501">
    <property type="entry name" value="PROTEIN YDDL-RELATED"/>
    <property type="match status" value="1"/>
</dbReference>
<keyword evidence="6 10" id="KW-0732">Signal</keyword>
<dbReference type="InterPro" id="IPR001702">
    <property type="entry name" value="Porin_Gram-ve"/>
</dbReference>
<dbReference type="GO" id="GO:0034220">
    <property type="term" value="P:monoatomic ion transmembrane transport"/>
    <property type="evidence" value="ECO:0007669"/>
    <property type="project" value="InterPro"/>
</dbReference>
<sequence length="389" mass="42886">MKKFAVAVTAVAGAVMAAGMANAAEIYNKDGNKLDLYGKVDGLHYFSSNKNKDGDKSYMRLGFKGETQINEQVTGYGQWEYQINTNRPEDGDTSNSPQSYTRLAFAGLSFGNAGSIDYGRNYGVLYDIGAWTDMLPEFGNDSYENSDNFMTGRANGLLTYRNNGFFGLVDGLNFALQYQGKNDGNNWNGDTWDWDGTPLSNNSRKIAGQNGDGFGLSATYDTGMGISAGAAYTNSNRTSEQKYRDDGGNKAEAWTAGLKYDANDVYLAANYTQTRNMTWFNIADDSRIGQDNQKDYDGDFAHKTDNWEVVAQYQFDSGLRPSVAYLQSRARNTGYGDFDLVKYADVGATYNFNKNMSAYVDYKINLLKSDNPAGLNTGNIVATGLVYQF</sequence>
<dbReference type="InterPro" id="IPR033900">
    <property type="entry name" value="Gram_neg_porin_domain"/>
</dbReference>